<keyword evidence="1" id="KW-0732">Signal</keyword>
<evidence type="ECO:0000256" key="1">
    <source>
        <dbReference type="SAM" id="SignalP"/>
    </source>
</evidence>
<dbReference type="HOGENOM" id="CLU_1710686_0_0_11"/>
<name>D0L382_GORB4</name>
<reference evidence="3" key="1">
    <citation type="submission" date="2009-10" db="EMBL/GenBank/DDBJ databases">
        <title>The complete chromosome of Gordonia bronchialis DSM 43247.</title>
        <authorList>
            <consortium name="US DOE Joint Genome Institute (JGI-PGF)"/>
            <person name="Lucas S."/>
            <person name="Copeland A."/>
            <person name="Lapidus A."/>
            <person name="Glavina del Rio T."/>
            <person name="Dalin E."/>
            <person name="Tice H."/>
            <person name="Bruce D."/>
            <person name="Goodwin L."/>
            <person name="Pitluck S."/>
            <person name="Kyrpides N."/>
            <person name="Mavromatis K."/>
            <person name="Ivanova N."/>
            <person name="Ovchinnikova G."/>
            <person name="Saunders E."/>
            <person name="Brettin T."/>
            <person name="Detter J.C."/>
            <person name="Han C."/>
            <person name="Larimer F."/>
            <person name="Land M."/>
            <person name="Hauser L."/>
            <person name="Markowitz V."/>
            <person name="Cheng J.-F."/>
            <person name="Hugenholtz P."/>
            <person name="Woyke T."/>
            <person name="Wu D."/>
            <person name="Jando M."/>
            <person name="Schneider S."/>
            <person name="Goeker M."/>
            <person name="Klenk H.-P."/>
            <person name="Eisen J.A."/>
        </authorList>
    </citation>
    <scope>NUCLEOTIDE SEQUENCE [LARGE SCALE GENOMIC DNA]</scope>
    <source>
        <strain evidence="3">ATCC 25592 / DSM 43247 / BCRC 13721 / JCM 3198 / KCTC 3076 / NBRC 16047 / NCTC 10667</strain>
    </source>
</reference>
<dbReference type="RefSeq" id="WP_012835515.1">
    <property type="nucleotide sequence ID" value="NC_013441.1"/>
</dbReference>
<gene>
    <name evidence="2" type="ordered locus">Gbro_3834</name>
</gene>
<accession>D0L382</accession>
<proteinExistence type="predicted"/>
<dbReference type="KEGG" id="gbr:Gbro_3834"/>
<protein>
    <submittedName>
        <fullName evidence="2">Uncharacterized protein</fullName>
    </submittedName>
</protein>
<feature type="chain" id="PRO_5003010919" evidence="1">
    <location>
        <begin position="36"/>
        <end position="163"/>
    </location>
</feature>
<dbReference type="OrthoDB" id="4377146at2"/>
<dbReference type="EMBL" id="CP001802">
    <property type="protein sequence ID" value="ACY23012.1"/>
    <property type="molecule type" value="Genomic_DNA"/>
</dbReference>
<evidence type="ECO:0000313" key="3">
    <source>
        <dbReference type="Proteomes" id="UP000001219"/>
    </source>
</evidence>
<feature type="signal peptide" evidence="1">
    <location>
        <begin position="1"/>
        <end position="35"/>
    </location>
</feature>
<sequence>MGFKPISVAGACAATVALSAGLVGAGLLGAGTASAAPEKPRPILVTQTPNAGITVSGAGISGGFSAPLAASAVRPGVTRIALEPTPGNACATSLRDARVGVTWRNTTTHKTNDVVFPACAGGRPSAGAEITTGPGRITFTTTVLGKHGNTFTVVPGSGSFQAR</sequence>
<dbReference type="STRING" id="526226.Gbro_3834"/>
<organism evidence="2 3">
    <name type="scientific">Gordonia bronchialis (strain ATCC 25592 / DSM 43247 / BCRC 13721 / JCM 3198 / KCTC 3076 / NBRC 16047 / NCTC 10667)</name>
    <name type="common">Rhodococcus bronchialis</name>
    <dbReference type="NCBI Taxonomy" id="526226"/>
    <lineage>
        <taxon>Bacteria</taxon>
        <taxon>Bacillati</taxon>
        <taxon>Actinomycetota</taxon>
        <taxon>Actinomycetes</taxon>
        <taxon>Mycobacteriales</taxon>
        <taxon>Gordoniaceae</taxon>
        <taxon>Gordonia</taxon>
    </lineage>
</organism>
<evidence type="ECO:0000313" key="2">
    <source>
        <dbReference type="EMBL" id="ACY23012.1"/>
    </source>
</evidence>
<reference evidence="2 3" key="2">
    <citation type="journal article" date="2010" name="Stand. Genomic Sci.">
        <title>Complete genome sequence of Gordonia bronchialis type strain (3410).</title>
        <authorList>
            <person name="Ivanova N."/>
            <person name="Sikorski J."/>
            <person name="Jando M."/>
            <person name="Lapidus A."/>
            <person name="Nolan M."/>
            <person name="Lucas S."/>
            <person name="Del Rio T.G."/>
            <person name="Tice H."/>
            <person name="Copeland A."/>
            <person name="Cheng J.F."/>
            <person name="Chen F."/>
            <person name="Bruce D."/>
            <person name="Goodwin L."/>
            <person name="Pitluck S."/>
            <person name="Mavromatis K."/>
            <person name="Ovchinnikova G."/>
            <person name="Pati A."/>
            <person name="Chen A."/>
            <person name="Palaniappan K."/>
            <person name="Land M."/>
            <person name="Hauser L."/>
            <person name="Chang Y.J."/>
            <person name="Jeffries C.D."/>
            <person name="Chain P."/>
            <person name="Saunders E."/>
            <person name="Han C."/>
            <person name="Detter J.C."/>
            <person name="Brettin T."/>
            <person name="Rohde M."/>
            <person name="Goker M."/>
            <person name="Bristow J."/>
            <person name="Eisen J.A."/>
            <person name="Markowitz V."/>
            <person name="Hugenholtz P."/>
            <person name="Klenk H.P."/>
            <person name="Kyrpides N.C."/>
        </authorList>
    </citation>
    <scope>NUCLEOTIDE SEQUENCE [LARGE SCALE GENOMIC DNA]</scope>
    <source>
        <strain evidence="3">ATCC 25592 / DSM 43247 / BCRC 13721 / JCM 3198 / KCTC 3076 / NBRC 16047 / NCTC 10667</strain>
    </source>
</reference>
<dbReference type="AlphaFoldDB" id="D0L382"/>
<dbReference type="Proteomes" id="UP000001219">
    <property type="component" value="Chromosome"/>
</dbReference>
<dbReference type="eggNOG" id="ENOG5033X4D">
    <property type="taxonomic scope" value="Bacteria"/>
</dbReference>
<keyword evidence="3" id="KW-1185">Reference proteome</keyword>